<dbReference type="SUPFAM" id="SSF54001">
    <property type="entry name" value="Cysteine proteinases"/>
    <property type="match status" value="1"/>
</dbReference>
<keyword evidence="2" id="KW-0812">Transmembrane</keyword>
<dbReference type="KEGG" id="bco:Bcell_2873"/>
<dbReference type="InterPro" id="IPR052901">
    <property type="entry name" value="Bact_TGase-like"/>
</dbReference>
<dbReference type="Gene3D" id="3.10.620.30">
    <property type="match status" value="1"/>
</dbReference>
<dbReference type="eggNOG" id="COG1305">
    <property type="taxonomic scope" value="Bacteria"/>
</dbReference>
<feature type="transmembrane region" description="Helical" evidence="2">
    <location>
        <begin position="154"/>
        <end position="173"/>
    </location>
</feature>
<feature type="transmembrane region" description="Helical" evidence="2">
    <location>
        <begin position="12"/>
        <end position="30"/>
    </location>
</feature>
<dbReference type="Pfam" id="PF11992">
    <property type="entry name" value="TgpA_N"/>
    <property type="match status" value="1"/>
</dbReference>
<keyword evidence="2" id="KW-0472">Membrane</keyword>
<evidence type="ECO:0000313" key="5">
    <source>
        <dbReference type="Proteomes" id="UP000001401"/>
    </source>
</evidence>
<protein>
    <submittedName>
        <fullName evidence="4">Transglutaminase domain-containing protein</fullName>
    </submittedName>
</protein>
<accession>E6TX36</accession>
<organism evidence="4 5">
    <name type="scientific">Evansella cellulosilytica (strain ATCC 21833 / DSM 2522 / FERM P-1141 / JCM 9156 / N-4)</name>
    <name type="common">Bacillus cellulosilyticus</name>
    <dbReference type="NCBI Taxonomy" id="649639"/>
    <lineage>
        <taxon>Bacteria</taxon>
        <taxon>Bacillati</taxon>
        <taxon>Bacillota</taxon>
        <taxon>Bacilli</taxon>
        <taxon>Bacillales</taxon>
        <taxon>Bacillaceae</taxon>
        <taxon>Evansella</taxon>
    </lineage>
</organism>
<dbReference type="OrthoDB" id="9804872at2"/>
<feature type="domain" description="Transglutaminase-like" evidence="3">
    <location>
        <begin position="504"/>
        <end position="587"/>
    </location>
</feature>
<keyword evidence="5" id="KW-1185">Reference proteome</keyword>
<feature type="transmembrane region" description="Helical" evidence="2">
    <location>
        <begin position="628"/>
        <end position="645"/>
    </location>
</feature>
<gene>
    <name evidence="4" type="ordered locus">Bcell_2873</name>
</gene>
<dbReference type="AlphaFoldDB" id="E6TX36"/>
<dbReference type="SMART" id="SM00460">
    <property type="entry name" value="TGc"/>
    <property type="match status" value="1"/>
</dbReference>
<sequence>MKSLDWLDRCTIFLMCLFLYAFISPFADYYRFEIQHFMLFVFLIICLMEMFPLTTRVGNRLLQLVVLAVGAVTILGWRPTLFLSPTWDGIITVVSRDLPQLQQNIYQTWYVFVLWLLYFFTVFWFRSKARSILTLFVTTITLVFLDTFSNLSLWVDVVLVVSTILLLLIVFHFKMLRRKSPKGWAHLTYYPETLLAPVLIFFFLVLFASIFLPDTDPLLRDPYAIFSDNETQETLSERSGNDGLENGLNRDRASGYRRDDNNLGGGFRFDYSPVMNIETTIPYYWRGETRDFYNGSGWEISDPDVYVENVVFIDSKEHESFSKDLPEYVNRSLLETREVEYTVEFTTYPIEIFPVLFGAYAIEHIEVVSEIEEVDHYYSSLIKENIPSNSDFVWLPRSESIHYIGDGDVFPEKYHIVSKVPIINEVALRDVEPFPLPKELEPYVQLPENIPERVFDLLNQITEGEENIYDQVKAIEQYLKNTYSYENNPNDSLGESDDFVDRFLFEIEEGYCDYFSTSMVVLTRGLGIPSRWVKGFTQGVLDEDPYINYLNPHSRGEGTYQVNNSHAHSWVEVYFEGYGWIPFEPTPNFSLPIISPELEESTSNNEQNNLDDEDGTGEMREELLTKRHFIFIALLITIVISILLFRRQLRYFIKRVIKRKGKTTRAIVKYEFERLMDYGILQGYNHYKDDTFESMVHRWSMQNPILEEEFNSLRNTFEKAMYSNENISTEELLIFRNKVKAVMKKMKK</sequence>
<feature type="transmembrane region" description="Helical" evidence="2">
    <location>
        <begin position="132"/>
        <end position="148"/>
    </location>
</feature>
<feature type="transmembrane region" description="Helical" evidence="2">
    <location>
        <begin position="105"/>
        <end position="125"/>
    </location>
</feature>
<dbReference type="STRING" id="649639.Bcell_2873"/>
<dbReference type="RefSeq" id="WP_013489457.1">
    <property type="nucleotide sequence ID" value="NC_014829.1"/>
</dbReference>
<dbReference type="PANTHER" id="PTHR42736">
    <property type="entry name" value="PROTEIN-GLUTAMINE GAMMA-GLUTAMYLTRANSFERASE"/>
    <property type="match status" value="1"/>
</dbReference>
<feature type="region of interest" description="Disordered" evidence="1">
    <location>
        <begin position="231"/>
        <end position="257"/>
    </location>
</feature>
<dbReference type="HOGENOM" id="CLU_021791_1_0_9"/>
<name>E6TX36_EVAC2</name>
<dbReference type="Proteomes" id="UP000001401">
    <property type="component" value="Chromosome"/>
</dbReference>
<evidence type="ECO:0000259" key="3">
    <source>
        <dbReference type="SMART" id="SM00460"/>
    </source>
</evidence>
<feature type="compositionally biased region" description="Basic and acidic residues" evidence="1">
    <location>
        <begin position="248"/>
        <end position="257"/>
    </location>
</feature>
<dbReference type="PANTHER" id="PTHR42736:SF1">
    <property type="entry name" value="PROTEIN-GLUTAMINE GAMMA-GLUTAMYLTRANSFERASE"/>
    <property type="match status" value="1"/>
</dbReference>
<evidence type="ECO:0000256" key="2">
    <source>
        <dbReference type="SAM" id="Phobius"/>
    </source>
</evidence>
<feature type="transmembrane region" description="Helical" evidence="2">
    <location>
        <begin position="61"/>
        <end position="77"/>
    </location>
</feature>
<dbReference type="Pfam" id="PF01841">
    <property type="entry name" value="Transglut_core"/>
    <property type="match status" value="1"/>
</dbReference>
<proteinExistence type="predicted"/>
<evidence type="ECO:0000256" key="1">
    <source>
        <dbReference type="SAM" id="MobiDB-lite"/>
    </source>
</evidence>
<dbReference type="InterPro" id="IPR038765">
    <property type="entry name" value="Papain-like_cys_pep_sf"/>
</dbReference>
<evidence type="ECO:0000313" key="4">
    <source>
        <dbReference type="EMBL" id="ADU31125.1"/>
    </source>
</evidence>
<dbReference type="InterPro" id="IPR021878">
    <property type="entry name" value="TgpA_N"/>
</dbReference>
<feature type="transmembrane region" description="Helical" evidence="2">
    <location>
        <begin position="36"/>
        <end position="54"/>
    </location>
</feature>
<dbReference type="EMBL" id="CP002394">
    <property type="protein sequence ID" value="ADU31125.1"/>
    <property type="molecule type" value="Genomic_DNA"/>
</dbReference>
<feature type="transmembrane region" description="Helical" evidence="2">
    <location>
        <begin position="194"/>
        <end position="212"/>
    </location>
</feature>
<keyword evidence="2" id="KW-1133">Transmembrane helix</keyword>
<dbReference type="InterPro" id="IPR002931">
    <property type="entry name" value="Transglutaminase-like"/>
</dbReference>
<reference evidence="4" key="1">
    <citation type="submission" date="2010-12" db="EMBL/GenBank/DDBJ databases">
        <title>Complete sequence of Bacillus cellulosilyticus DSM 2522.</title>
        <authorList>
            <consortium name="US DOE Joint Genome Institute"/>
            <person name="Lucas S."/>
            <person name="Copeland A."/>
            <person name="Lapidus A."/>
            <person name="Cheng J.-F."/>
            <person name="Bruce D."/>
            <person name="Goodwin L."/>
            <person name="Pitluck S."/>
            <person name="Chertkov O."/>
            <person name="Detter J.C."/>
            <person name="Han C."/>
            <person name="Tapia R."/>
            <person name="Land M."/>
            <person name="Hauser L."/>
            <person name="Jeffries C."/>
            <person name="Kyrpides N."/>
            <person name="Ivanova N."/>
            <person name="Mikhailova N."/>
            <person name="Brumm P."/>
            <person name="Mead D."/>
            <person name="Woyke T."/>
        </authorList>
    </citation>
    <scope>NUCLEOTIDE SEQUENCE [LARGE SCALE GENOMIC DNA]</scope>
    <source>
        <strain evidence="4">DSM 2522</strain>
    </source>
</reference>